<dbReference type="Proteomes" id="UP000003544">
    <property type="component" value="Unassembled WGS sequence"/>
</dbReference>
<accession>F5T0M3</accession>
<reference evidence="2 3" key="1">
    <citation type="journal article" date="2011" name="J. Bacteriol.">
        <title>Draft genome sequence of Methylophaga aminisulfidivorans MP T.</title>
        <authorList>
            <person name="Han G.H."/>
            <person name="Kim W."/>
            <person name="Chun J."/>
            <person name="Kim S.W."/>
        </authorList>
    </citation>
    <scope>NUCLEOTIDE SEQUENCE [LARGE SCALE GENOMIC DNA]</scope>
    <source>
        <strain evidence="3">MP(T)</strain>
    </source>
</reference>
<evidence type="ECO:0000313" key="3">
    <source>
        <dbReference type="Proteomes" id="UP000003544"/>
    </source>
</evidence>
<dbReference type="AlphaFoldDB" id="F5T0M3"/>
<evidence type="ECO:0000313" key="2">
    <source>
        <dbReference type="EMBL" id="EGL53876.1"/>
    </source>
</evidence>
<dbReference type="eggNOG" id="COG0476">
    <property type="taxonomic scope" value="Bacteria"/>
</dbReference>
<dbReference type="InterPro" id="IPR022500">
    <property type="entry name" value="PRTRC_ThiF"/>
</dbReference>
<dbReference type="Pfam" id="PF00899">
    <property type="entry name" value="ThiF"/>
    <property type="match status" value="1"/>
</dbReference>
<dbReference type="STRING" id="1026882.MAMP_00135"/>
<dbReference type="RefSeq" id="WP_007146124.1">
    <property type="nucleotide sequence ID" value="NZ_AFIG01000002.1"/>
</dbReference>
<dbReference type="OrthoDB" id="5298642at2"/>
<gene>
    <name evidence="2" type="ORF">MAMP_00135</name>
</gene>
<feature type="domain" description="THIF-type NAD/FAD binding fold" evidence="1">
    <location>
        <begin position="13"/>
        <end position="135"/>
    </location>
</feature>
<name>F5T0M3_9GAMM</name>
<protein>
    <submittedName>
        <fullName evidence="2">UBA/THIF-type NAD/FAD binding domain containing protein</fullName>
    </submittedName>
</protein>
<dbReference type="SUPFAM" id="SSF69572">
    <property type="entry name" value="Activating enzymes of the ubiquitin-like proteins"/>
    <property type="match status" value="1"/>
</dbReference>
<dbReference type="Gene3D" id="3.40.50.720">
    <property type="entry name" value="NAD(P)-binding Rossmann-like Domain"/>
    <property type="match status" value="1"/>
</dbReference>
<dbReference type="EMBL" id="AFIG01000002">
    <property type="protein sequence ID" value="EGL53876.1"/>
    <property type="molecule type" value="Genomic_DNA"/>
</dbReference>
<dbReference type="NCBIfam" id="TIGR03736">
    <property type="entry name" value="PRTRC_ThiF"/>
    <property type="match status" value="1"/>
</dbReference>
<dbReference type="CDD" id="cd01483">
    <property type="entry name" value="E1_enzyme_family"/>
    <property type="match status" value="1"/>
</dbReference>
<comment type="caution">
    <text evidence="2">The sequence shown here is derived from an EMBL/GenBank/DDBJ whole genome shotgun (WGS) entry which is preliminary data.</text>
</comment>
<organism evidence="2 3">
    <name type="scientific">Methylophaga aminisulfidivorans MP</name>
    <dbReference type="NCBI Taxonomy" id="1026882"/>
    <lineage>
        <taxon>Bacteria</taxon>
        <taxon>Pseudomonadati</taxon>
        <taxon>Pseudomonadota</taxon>
        <taxon>Gammaproteobacteria</taxon>
        <taxon>Thiotrichales</taxon>
        <taxon>Piscirickettsiaceae</taxon>
        <taxon>Methylophaga</taxon>
    </lineage>
</organism>
<evidence type="ECO:0000259" key="1">
    <source>
        <dbReference type="Pfam" id="PF00899"/>
    </source>
</evidence>
<keyword evidence="3" id="KW-1185">Reference proteome</keyword>
<dbReference type="InterPro" id="IPR035985">
    <property type="entry name" value="Ubiquitin-activating_enz"/>
</dbReference>
<proteinExistence type="predicted"/>
<dbReference type="GO" id="GO:0008641">
    <property type="term" value="F:ubiquitin-like modifier activating enzyme activity"/>
    <property type="evidence" value="ECO:0007669"/>
    <property type="project" value="InterPro"/>
</dbReference>
<sequence length="265" mass="29095">MKYFVPQSFLENRLKIAVVGIGGTGGEVMDALTRLDFGLKALGHPKGIHVTAFDADVVEPHNIGRQRFSESDVGHYKSIALTHRINMSYGSDWDAEPNFFEPSIKNVEPFDLIIGCVDKASFRVKLGQLAKSGKTSYSPVLWLDMGNGQHAGQCVLGHVISSYKDSLRLPTVFDLYPDLANPKHDTDDAPRCSLAEALTGENGQDLFINGTLATYSMNIIWQLLTKGEIDHHGMTVDVKNLKSAPMLIDEQASAFYGYSKESNSA</sequence>
<dbReference type="InterPro" id="IPR000594">
    <property type="entry name" value="ThiF_NAD_FAD-bd"/>
</dbReference>